<evidence type="ECO:0000313" key="2">
    <source>
        <dbReference type="EnsemblMetazoa" id="tetur16g04076.1"/>
    </source>
</evidence>
<feature type="transmembrane region" description="Helical" evidence="1">
    <location>
        <begin position="14"/>
        <end position="35"/>
    </location>
</feature>
<reference evidence="3" key="1">
    <citation type="submission" date="2011-08" db="EMBL/GenBank/DDBJ databases">
        <authorList>
            <person name="Rombauts S."/>
        </authorList>
    </citation>
    <scope>NUCLEOTIDE SEQUENCE</scope>
    <source>
        <strain evidence="3">London</strain>
    </source>
</reference>
<evidence type="ECO:0000313" key="3">
    <source>
        <dbReference type="Proteomes" id="UP000015104"/>
    </source>
</evidence>
<protein>
    <submittedName>
        <fullName evidence="2">Uncharacterized protein</fullName>
    </submittedName>
</protein>
<dbReference type="EnsemblMetazoa" id="tetur16g04076.1">
    <property type="protein sequence ID" value="tetur16g04076.1"/>
    <property type="gene ID" value="tetur16g04076"/>
</dbReference>
<sequence>MSIEKFKGLKYKHAALLSVWLTCRISSLILVKLMIEN</sequence>
<accession>T1KPB3</accession>
<organism evidence="2 3">
    <name type="scientific">Tetranychus urticae</name>
    <name type="common">Two-spotted spider mite</name>
    <dbReference type="NCBI Taxonomy" id="32264"/>
    <lineage>
        <taxon>Eukaryota</taxon>
        <taxon>Metazoa</taxon>
        <taxon>Ecdysozoa</taxon>
        <taxon>Arthropoda</taxon>
        <taxon>Chelicerata</taxon>
        <taxon>Arachnida</taxon>
        <taxon>Acari</taxon>
        <taxon>Acariformes</taxon>
        <taxon>Trombidiformes</taxon>
        <taxon>Prostigmata</taxon>
        <taxon>Eleutherengona</taxon>
        <taxon>Raphignathae</taxon>
        <taxon>Tetranychoidea</taxon>
        <taxon>Tetranychidae</taxon>
        <taxon>Tetranychus</taxon>
    </lineage>
</organism>
<name>T1KPB3_TETUR</name>
<keyword evidence="1" id="KW-0812">Transmembrane</keyword>
<keyword evidence="3" id="KW-1185">Reference proteome</keyword>
<evidence type="ECO:0000256" key="1">
    <source>
        <dbReference type="SAM" id="Phobius"/>
    </source>
</evidence>
<dbReference type="Proteomes" id="UP000015104">
    <property type="component" value="Unassembled WGS sequence"/>
</dbReference>
<reference evidence="2" key="2">
    <citation type="submission" date="2015-06" db="UniProtKB">
        <authorList>
            <consortium name="EnsemblMetazoa"/>
        </authorList>
    </citation>
    <scope>IDENTIFICATION</scope>
</reference>
<proteinExistence type="predicted"/>
<dbReference type="HOGENOM" id="CLU_3351687_0_0_1"/>
<dbReference type="EMBL" id="CAEY01000281">
    <property type="status" value="NOT_ANNOTATED_CDS"/>
    <property type="molecule type" value="Genomic_DNA"/>
</dbReference>
<dbReference type="AlphaFoldDB" id="T1KPB3"/>
<keyword evidence="1" id="KW-1133">Transmembrane helix</keyword>
<keyword evidence="1" id="KW-0472">Membrane</keyword>